<dbReference type="PANTHER" id="PTHR48148:SF3">
    <property type="entry name" value="KERATINOCYTE PROLINE-RICH PROTEIN"/>
    <property type="match status" value="1"/>
</dbReference>
<feature type="compositionally biased region" description="Basic residues" evidence="2">
    <location>
        <begin position="465"/>
        <end position="476"/>
    </location>
</feature>
<feature type="compositionally biased region" description="Polar residues" evidence="2">
    <location>
        <begin position="117"/>
        <end position="127"/>
    </location>
</feature>
<dbReference type="AlphaFoldDB" id="A0A448ZPY8"/>
<dbReference type="GO" id="GO:0005643">
    <property type="term" value="C:nuclear pore"/>
    <property type="evidence" value="ECO:0007669"/>
    <property type="project" value="UniProtKB-ARBA"/>
</dbReference>
<evidence type="ECO:0000313" key="4">
    <source>
        <dbReference type="Proteomes" id="UP000291116"/>
    </source>
</evidence>
<sequence length="476" mass="49059">MPYSSLPQDQKNNIDTVYQAIMNHKRTILAVSSMAPRLLNTSTEPADVAGGGEEVPLSITVKRLTGNAQQLEQELRSLWGSMMHTKQMYETSTTQAIRDAKWPTEFVATRVGATLTGNSQQKSSNERGAQAAASASSTKDDTKKAEDFNRRLKELLDREMVHADQIYRMPSSYLWQCVEEMEGRARQLQGQLQSLQETLEISNQVSSEQFDVVGVIQLQEQTIWKVAADLTEVHNKVDELRHLYNLHEKGINVLEEARQEEIRHQQQVNQQMRTLMVKTLPTTAPAAGGPAPAASGGLFGSTTPTASAGGGLFGKSPAPASGGLFGAPAPSTGGLFGSAPAPAPGGLFGKSPAPAPGGLFGAPAPAPAFGAAPAPAPGGLFGSSTPAPAPAAGGLFGSTTPAPAPAAGGLFGSTPAPAPAFGAPAPAAGGLFGAPAPAAPAFGAPAPAAGGLFGSAPASATTPKSKSRSRGSSRRR</sequence>
<evidence type="ECO:0000256" key="1">
    <source>
        <dbReference type="SAM" id="Coils"/>
    </source>
</evidence>
<accession>A0A448ZPY8</accession>
<dbReference type="Proteomes" id="UP000291116">
    <property type="component" value="Unassembled WGS sequence"/>
</dbReference>
<feature type="region of interest" description="Disordered" evidence="2">
    <location>
        <begin position="425"/>
        <end position="476"/>
    </location>
</feature>
<keyword evidence="1" id="KW-0175">Coiled coil</keyword>
<organism evidence="3 4">
    <name type="scientific">Pseudo-nitzschia multistriata</name>
    <dbReference type="NCBI Taxonomy" id="183589"/>
    <lineage>
        <taxon>Eukaryota</taxon>
        <taxon>Sar</taxon>
        <taxon>Stramenopiles</taxon>
        <taxon>Ochrophyta</taxon>
        <taxon>Bacillariophyta</taxon>
        <taxon>Bacillariophyceae</taxon>
        <taxon>Bacillariophycidae</taxon>
        <taxon>Bacillariales</taxon>
        <taxon>Bacillariaceae</taxon>
        <taxon>Pseudo-nitzschia</taxon>
    </lineage>
</organism>
<dbReference type="Gene3D" id="6.10.140.1350">
    <property type="match status" value="1"/>
</dbReference>
<evidence type="ECO:0000256" key="2">
    <source>
        <dbReference type="SAM" id="MobiDB-lite"/>
    </source>
</evidence>
<keyword evidence="4" id="KW-1185">Reference proteome</keyword>
<feature type="coiled-coil region" evidence="1">
    <location>
        <begin position="178"/>
        <end position="205"/>
    </location>
</feature>
<dbReference type="InterPro" id="IPR025574">
    <property type="entry name" value="Nucleoporin_FG_rpt"/>
</dbReference>
<gene>
    <name evidence="3" type="ORF">PSNMU_V1.4_AUG-EV-PASAV3_0111690</name>
</gene>
<evidence type="ECO:0008006" key="5">
    <source>
        <dbReference type="Google" id="ProtNLM"/>
    </source>
</evidence>
<proteinExistence type="predicted"/>
<dbReference type="EMBL" id="CAACVS010000616">
    <property type="protein sequence ID" value="VEU44100.1"/>
    <property type="molecule type" value="Genomic_DNA"/>
</dbReference>
<dbReference type="PANTHER" id="PTHR48148">
    <property type="entry name" value="KERATINOCYTE PROLINE-RICH PROTEIN"/>
    <property type="match status" value="1"/>
</dbReference>
<protein>
    <recommendedName>
        <fullName evidence="5">Nucleoporin NSP1-like C-terminal domain-containing protein</fullName>
    </recommendedName>
</protein>
<dbReference type="OrthoDB" id="47966at2759"/>
<dbReference type="Pfam" id="PF13634">
    <property type="entry name" value="Nucleoporin_FG"/>
    <property type="match status" value="1"/>
</dbReference>
<reference evidence="3 4" key="1">
    <citation type="submission" date="2019-01" db="EMBL/GenBank/DDBJ databases">
        <authorList>
            <person name="Ferrante I. M."/>
        </authorList>
    </citation>
    <scope>NUCLEOTIDE SEQUENCE [LARGE SCALE GENOMIC DNA]</scope>
    <source>
        <strain evidence="3 4">B856</strain>
    </source>
</reference>
<feature type="region of interest" description="Disordered" evidence="2">
    <location>
        <begin position="117"/>
        <end position="146"/>
    </location>
</feature>
<name>A0A448ZPY8_9STRA</name>
<feature type="compositionally biased region" description="Low complexity" evidence="2">
    <location>
        <begin position="425"/>
        <end position="460"/>
    </location>
</feature>
<evidence type="ECO:0000313" key="3">
    <source>
        <dbReference type="EMBL" id="VEU44100.1"/>
    </source>
</evidence>